<dbReference type="RefSeq" id="WP_289167261.1">
    <property type="nucleotide sequence ID" value="NZ_JASZZN010000033.1"/>
</dbReference>
<accession>A0ABT7PRX1</accession>
<dbReference type="NCBIfam" id="NF038032">
    <property type="entry name" value="CehA_McbA_metalo"/>
    <property type="match status" value="1"/>
</dbReference>
<evidence type="ECO:0000313" key="1">
    <source>
        <dbReference type="EMBL" id="MDM4019190.1"/>
    </source>
</evidence>
<gene>
    <name evidence="1" type="ORF">QTN89_27290</name>
</gene>
<organism evidence="1 2">
    <name type="scientific">Roseiconus lacunae</name>
    <dbReference type="NCBI Taxonomy" id="2605694"/>
    <lineage>
        <taxon>Bacteria</taxon>
        <taxon>Pseudomonadati</taxon>
        <taxon>Planctomycetota</taxon>
        <taxon>Planctomycetia</taxon>
        <taxon>Pirellulales</taxon>
        <taxon>Pirellulaceae</taxon>
        <taxon>Roseiconus</taxon>
    </lineage>
</organism>
<comment type="caution">
    <text evidence="1">The sequence shown here is derived from an EMBL/GenBank/DDBJ whole genome shotgun (WGS) entry which is preliminary data.</text>
</comment>
<name>A0ABT7PRX1_9BACT</name>
<evidence type="ECO:0000313" key="2">
    <source>
        <dbReference type="Proteomes" id="UP001239462"/>
    </source>
</evidence>
<proteinExistence type="predicted"/>
<reference evidence="1 2" key="1">
    <citation type="submission" date="2023-06" db="EMBL/GenBank/DDBJ databases">
        <title>Roseiconus lacunae JC819 isolated from Gulf of Mannar region, Tamil Nadu.</title>
        <authorList>
            <person name="Pk S."/>
            <person name="Ch S."/>
            <person name="Ch V.R."/>
        </authorList>
    </citation>
    <scope>NUCLEOTIDE SEQUENCE [LARGE SCALE GENOMIC DNA]</scope>
    <source>
        <strain evidence="1 2">JC819</strain>
    </source>
</reference>
<sequence>MIFPCDNPGDSMTAFLSPVEADPSNRTTQRLSRPIGTLRRFGAMLLTLVLLAPAAVAHEGHLAKNHSGDATHERRADEQSEQAFQLFSFLLSHWPSDLHDALIRQAWEERQWLRQSPDALTEQSLRDKRERVVRQLHATLPAIKLRWDGRSLAPLDPSTKLSFCRTIPSPLLVTIINDDHRELRLRIKNATDSAIEATSAEQFNVSSHTASSVCFTLRYDAEAVTDTLPLPMVASSGQRLRDVTVPIELTDPATIHASVTLNGQPTASRVLVRCSDGVYRHGGSLANKSTLTEKLVVYPPIDVWKKVRHFYVDGDVSMTVPPGLTTVTAEQGFEVERQRVVIDAQSRRTGRLQLQCQPIKDLPQTDWVSGDTHVHWVTNQWNVDEPLELLSVVQRAEGVQVVNNLTLLQRQANHAFIKPSQAPMGPIDAISDSIYHVQMGEEYRNEDLYGHLCFLNLDWLVQPIGTGAIIAGPDALDYPLNRTAIASCRQQGGISIEAHGTGGNKDVPVNVIHRLTDSLDQMEPSEYYQLLDCGFRLPLSNGSDHPARTLGAARTFVNVEPPLSYSRWIEGIREGRTFTTSGPMIYLSVNDGKIGDVFDTGPQEPLKIVAKFVSRDRIGVAQIVSNGTVVAEKRIDANRGELKLTIPAEHSRWIVARCSNRNDGRSDFGFGNFNAILGPGIGHTSPIYVTVDGQPRFDPAAAAYWRSRIREHIRDIQTKGRFATDAQLHEAITYMEDGIAMYEQLELQRKSARSLVEPWQTMRDRLINVIRRFGDPARTVQTIQQLHQATGPQTTKKALEELTLLKVSVNPESRVKIASTRDRIELRQDRPQRFLIEVENIAGVTAPLNITGFDLSFASPLPADWCSIRVIDSPFTSIYLTGNPNEYKVVELTAHKAGLREIRLVGDAGQGTQDLGFRATTDLLLDVKPRRWGSAP</sequence>
<dbReference type="Proteomes" id="UP001239462">
    <property type="component" value="Unassembled WGS sequence"/>
</dbReference>
<dbReference type="EMBL" id="JASZZN010000033">
    <property type="protein sequence ID" value="MDM4019190.1"/>
    <property type="molecule type" value="Genomic_DNA"/>
</dbReference>
<keyword evidence="2" id="KW-1185">Reference proteome</keyword>
<protein>
    <submittedName>
        <fullName evidence="1">CehA/McbA family metallohydrolase</fullName>
    </submittedName>
</protein>